<sequence>MHHVEYATTHECLGLGDISSPTLGHAWPPWASSPQKPSRDDSEESLAGALVPCLRAKGFEACGHGLSWVVMGPRQGVRPLRILPTYDSSVVQRYELRLRRHRSGGRTV</sequence>
<protein>
    <submittedName>
        <fullName evidence="1">Uncharacterized protein</fullName>
    </submittedName>
</protein>
<reference evidence="1" key="2">
    <citation type="submission" date="2021-02" db="EMBL/GenBank/DDBJ databases">
        <authorList>
            <person name="Kimball J.A."/>
            <person name="Haas M.W."/>
            <person name="Macchietto M."/>
            <person name="Kono T."/>
            <person name="Duquette J."/>
            <person name="Shao M."/>
        </authorList>
    </citation>
    <scope>NUCLEOTIDE SEQUENCE</scope>
    <source>
        <tissue evidence="1">Fresh leaf tissue</tissue>
    </source>
</reference>
<dbReference type="EMBL" id="JAAALK010000283">
    <property type="protein sequence ID" value="KAG8076549.1"/>
    <property type="molecule type" value="Genomic_DNA"/>
</dbReference>
<proteinExistence type="predicted"/>
<comment type="caution">
    <text evidence="1">The sequence shown here is derived from an EMBL/GenBank/DDBJ whole genome shotgun (WGS) entry which is preliminary data.</text>
</comment>
<reference evidence="1" key="1">
    <citation type="journal article" date="2021" name="bioRxiv">
        <title>Whole Genome Assembly and Annotation of Northern Wild Rice, Zizania palustris L., Supports a Whole Genome Duplication in the Zizania Genus.</title>
        <authorList>
            <person name="Haas M."/>
            <person name="Kono T."/>
            <person name="Macchietto M."/>
            <person name="Millas R."/>
            <person name="McGilp L."/>
            <person name="Shao M."/>
            <person name="Duquette J."/>
            <person name="Hirsch C.N."/>
            <person name="Kimball J."/>
        </authorList>
    </citation>
    <scope>NUCLEOTIDE SEQUENCE</scope>
    <source>
        <tissue evidence="1">Fresh leaf tissue</tissue>
    </source>
</reference>
<evidence type="ECO:0000313" key="1">
    <source>
        <dbReference type="EMBL" id="KAG8076549.1"/>
    </source>
</evidence>
<evidence type="ECO:0000313" key="2">
    <source>
        <dbReference type="Proteomes" id="UP000729402"/>
    </source>
</evidence>
<keyword evidence="2" id="KW-1185">Reference proteome</keyword>
<organism evidence="1 2">
    <name type="scientific">Zizania palustris</name>
    <name type="common">Northern wild rice</name>
    <dbReference type="NCBI Taxonomy" id="103762"/>
    <lineage>
        <taxon>Eukaryota</taxon>
        <taxon>Viridiplantae</taxon>
        <taxon>Streptophyta</taxon>
        <taxon>Embryophyta</taxon>
        <taxon>Tracheophyta</taxon>
        <taxon>Spermatophyta</taxon>
        <taxon>Magnoliopsida</taxon>
        <taxon>Liliopsida</taxon>
        <taxon>Poales</taxon>
        <taxon>Poaceae</taxon>
        <taxon>BOP clade</taxon>
        <taxon>Oryzoideae</taxon>
        <taxon>Oryzeae</taxon>
        <taxon>Zizaniinae</taxon>
        <taxon>Zizania</taxon>
    </lineage>
</organism>
<dbReference type="AlphaFoldDB" id="A0A8J5W4T0"/>
<gene>
    <name evidence="1" type="ORF">GUJ93_ZPchr0006g43696</name>
</gene>
<name>A0A8J5W4T0_ZIZPA</name>
<accession>A0A8J5W4T0</accession>
<dbReference type="Proteomes" id="UP000729402">
    <property type="component" value="Unassembled WGS sequence"/>
</dbReference>